<accession>A0ABP7H7E8</accession>
<evidence type="ECO:0000256" key="1">
    <source>
        <dbReference type="ARBA" id="ARBA00022598"/>
    </source>
</evidence>
<dbReference type="CDD" id="cd16442">
    <property type="entry name" value="BPL"/>
    <property type="match status" value="1"/>
</dbReference>
<evidence type="ECO:0000313" key="3">
    <source>
        <dbReference type="EMBL" id="GAA3785168.1"/>
    </source>
</evidence>
<proteinExistence type="predicted"/>
<comment type="caution">
    <text evidence="3">The sequence shown here is derived from an EMBL/GenBank/DDBJ whole genome shotgun (WGS) entry which is preliminary data.</text>
</comment>
<organism evidence="3 4">
    <name type="scientific">Corallibacter vietnamensis</name>
    <dbReference type="NCBI Taxonomy" id="904130"/>
    <lineage>
        <taxon>Bacteria</taxon>
        <taxon>Pseudomonadati</taxon>
        <taxon>Bacteroidota</taxon>
        <taxon>Flavobacteriia</taxon>
        <taxon>Flavobacteriales</taxon>
        <taxon>Flavobacteriaceae</taxon>
        <taxon>Corallibacter</taxon>
    </lineage>
</organism>
<name>A0ABP7H7E8_9FLAO</name>
<dbReference type="Pfam" id="PF03099">
    <property type="entry name" value="BPL_LplA_LipB"/>
    <property type="match status" value="1"/>
</dbReference>
<dbReference type="InterPro" id="IPR004143">
    <property type="entry name" value="BPL_LPL_catalytic"/>
</dbReference>
<dbReference type="PROSITE" id="PS51733">
    <property type="entry name" value="BPL_LPL_CATALYTIC"/>
    <property type="match status" value="1"/>
</dbReference>
<dbReference type="SUPFAM" id="SSF55681">
    <property type="entry name" value="Class II aaRS and biotin synthetases"/>
    <property type="match status" value="1"/>
</dbReference>
<dbReference type="PANTHER" id="PTHR12835">
    <property type="entry name" value="BIOTIN PROTEIN LIGASE"/>
    <property type="match status" value="1"/>
</dbReference>
<feature type="domain" description="BPL/LPL catalytic" evidence="2">
    <location>
        <begin position="1"/>
        <end position="177"/>
    </location>
</feature>
<protein>
    <submittedName>
        <fullName evidence="3">Biotin--[acetyl-CoA-carboxylase] ligase</fullName>
    </submittedName>
</protein>
<evidence type="ECO:0000313" key="4">
    <source>
        <dbReference type="Proteomes" id="UP001501456"/>
    </source>
</evidence>
<dbReference type="NCBIfam" id="TIGR00121">
    <property type="entry name" value="birA_ligase"/>
    <property type="match status" value="1"/>
</dbReference>
<gene>
    <name evidence="3" type="ORF">GCM10022271_17040</name>
</gene>
<dbReference type="GO" id="GO:0016874">
    <property type="term" value="F:ligase activity"/>
    <property type="evidence" value="ECO:0007669"/>
    <property type="project" value="UniProtKB-KW"/>
</dbReference>
<keyword evidence="1 3" id="KW-0436">Ligase</keyword>
<dbReference type="RefSeq" id="WP_344729423.1">
    <property type="nucleotide sequence ID" value="NZ_BAABBI010000002.1"/>
</dbReference>
<dbReference type="EMBL" id="BAABBI010000002">
    <property type="protein sequence ID" value="GAA3785168.1"/>
    <property type="molecule type" value="Genomic_DNA"/>
</dbReference>
<evidence type="ECO:0000259" key="2">
    <source>
        <dbReference type="PROSITE" id="PS51733"/>
    </source>
</evidence>
<dbReference type="Proteomes" id="UP001501456">
    <property type="component" value="Unassembled WGS sequence"/>
</dbReference>
<dbReference type="InterPro" id="IPR045864">
    <property type="entry name" value="aa-tRNA-synth_II/BPL/LPL"/>
</dbReference>
<dbReference type="InterPro" id="IPR004408">
    <property type="entry name" value="Biotin_CoA_COase_ligase"/>
</dbReference>
<dbReference type="Gene3D" id="3.30.930.10">
    <property type="entry name" value="Bira Bifunctional Protein, Domain 2"/>
    <property type="match status" value="1"/>
</dbReference>
<reference evidence="4" key="1">
    <citation type="journal article" date="2019" name="Int. J. Syst. Evol. Microbiol.">
        <title>The Global Catalogue of Microorganisms (GCM) 10K type strain sequencing project: providing services to taxonomists for standard genome sequencing and annotation.</title>
        <authorList>
            <consortium name="The Broad Institute Genomics Platform"/>
            <consortium name="The Broad Institute Genome Sequencing Center for Infectious Disease"/>
            <person name="Wu L."/>
            <person name="Ma J."/>
        </authorList>
    </citation>
    <scope>NUCLEOTIDE SEQUENCE [LARGE SCALE GENOMIC DNA]</scope>
    <source>
        <strain evidence="4">JCM 17525</strain>
    </source>
</reference>
<dbReference type="PANTHER" id="PTHR12835:SF5">
    <property type="entry name" value="BIOTIN--PROTEIN LIGASE"/>
    <property type="match status" value="1"/>
</dbReference>
<keyword evidence="4" id="KW-1185">Reference proteome</keyword>
<sequence length="243" mass="27535">MRIIKLDATNSTNTFLRQLSHTNKLDDYTVVVTNSQTQGRGQMGTVWENIPGKNLMFSVFKEVSFVAIDDHFYISIVVSLAINKALNTFGIPKTFIKWPNDILSDNKKICGVLIENVIKQGAIKETIIGIGLNVNQTSFDNLPRASSLKQITGLHYDKELLMLEIIKNLKDYFELLKQKSYNVLKTAYEANLFRKNKPSTFKNAEGSMFLGFIKGVSNSGKLQVLLEDNVVKEFDLKELELLY</sequence>